<dbReference type="RefSeq" id="WP_232134613.1">
    <property type="nucleotide sequence ID" value="NZ_JAJQKU010000001.1"/>
</dbReference>
<gene>
    <name evidence="2" type="ORF">LTT95_04225</name>
</gene>
<dbReference type="Proteomes" id="UP001430360">
    <property type="component" value="Unassembled WGS sequence"/>
</dbReference>
<evidence type="ECO:0000313" key="3">
    <source>
        <dbReference type="Proteomes" id="UP001430360"/>
    </source>
</evidence>
<reference evidence="2" key="2">
    <citation type="journal article" date="2022" name="Syst. Appl. Microbiol.">
        <title>Physiological and genomic characterisation of Luteimonas fraxinea sp. nov., a bacterial species associated with trees tolerant to ash dieback.</title>
        <authorList>
            <person name="Ulrich K."/>
            <person name="Becker R."/>
            <person name="Behrendt U."/>
            <person name="Kube M."/>
            <person name="Schneck V."/>
            <person name="Ulrich A."/>
        </authorList>
    </citation>
    <scope>NUCLEOTIDE SEQUENCE</scope>
    <source>
        <strain evidence="2">A1P009</strain>
    </source>
</reference>
<protein>
    <submittedName>
        <fullName evidence="2">Helix-turn-helix domain-containing protein</fullName>
    </submittedName>
</protein>
<accession>A0ABS8UBA6</accession>
<dbReference type="SUPFAM" id="SSF46955">
    <property type="entry name" value="Putative DNA-binding domain"/>
    <property type="match status" value="1"/>
</dbReference>
<evidence type="ECO:0000259" key="1">
    <source>
        <dbReference type="Pfam" id="PF12728"/>
    </source>
</evidence>
<keyword evidence="3" id="KW-1185">Reference proteome</keyword>
<dbReference type="InterPro" id="IPR009061">
    <property type="entry name" value="DNA-bd_dom_put_sf"/>
</dbReference>
<organism evidence="2 3">
    <name type="scientific">Luteimonas fraxinea</name>
    <dbReference type="NCBI Taxonomy" id="2901869"/>
    <lineage>
        <taxon>Bacteria</taxon>
        <taxon>Pseudomonadati</taxon>
        <taxon>Pseudomonadota</taxon>
        <taxon>Gammaproteobacteria</taxon>
        <taxon>Lysobacterales</taxon>
        <taxon>Lysobacteraceae</taxon>
        <taxon>Luteimonas</taxon>
    </lineage>
</organism>
<name>A0ABS8UBA6_9GAMM</name>
<dbReference type="InterPro" id="IPR038137">
    <property type="entry name" value="Excisionase-like_sf"/>
</dbReference>
<evidence type="ECO:0000313" key="2">
    <source>
        <dbReference type="EMBL" id="MCD9096140.1"/>
    </source>
</evidence>
<dbReference type="Gene3D" id="1.10.1660.20">
    <property type="match status" value="1"/>
</dbReference>
<dbReference type="Pfam" id="PF12728">
    <property type="entry name" value="HTH_17"/>
    <property type="match status" value="1"/>
</dbReference>
<dbReference type="InterPro" id="IPR041657">
    <property type="entry name" value="HTH_17"/>
</dbReference>
<reference evidence="2" key="1">
    <citation type="submission" date="2021-12" db="EMBL/GenBank/DDBJ databases">
        <authorList>
            <person name="Ulrich A."/>
        </authorList>
    </citation>
    <scope>NUCLEOTIDE SEQUENCE</scope>
    <source>
        <strain evidence="2">A1P009</strain>
    </source>
</reference>
<proteinExistence type="predicted"/>
<dbReference type="EMBL" id="JAJQKU010000001">
    <property type="protein sequence ID" value="MCD9096140.1"/>
    <property type="molecule type" value="Genomic_DNA"/>
</dbReference>
<feature type="domain" description="Helix-turn-helix" evidence="1">
    <location>
        <begin position="23"/>
        <end position="49"/>
    </location>
</feature>
<sequence length="66" mass="7505">MKLIGIPQWQAKHFADGSAPDEVTVRRWLRNGKLPGRKVGGTWYIDEAEWLADGDELVRRVLDKAS</sequence>
<comment type="caution">
    <text evidence="2">The sequence shown here is derived from an EMBL/GenBank/DDBJ whole genome shotgun (WGS) entry which is preliminary data.</text>
</comment>